<dbReference type="EMBL" id="HG806236">
    <property type="protein sequence ID" value="CDW57923.1"/>
    <property type="molecule type" value="Genomic_DNA"/>
</dbReference>
<organism evidence="3 4">
    <name type="scientific">Trichuris trichiura</name>
    <name type="common">Whipworm</name>
    <name type="synonym">Trichocephalus trichiurus</name>
    <dbReference type="NCBI Taxonomy" id="36087"/>
    <lineage>
        <taxon>Eukaryota</taxon>
        <taxon>Metazoa</taxon>
        <taxon>Ecdysozoa</taxon>
        <taxon>Nematoda</taxon>
        <taxon>Enoplea</taxon>
        <taxon>Dorylaimia</taxon>
        <taxon>Trichinellida</taxon>
        <taxon>Trichuridae</taxon>
        <taxon>Trichuris</taxon>
    </lineage>
</organism>
<keyword evidence="2" id="KW-0812">Transmembrane</keyword>
<reference evidence="3" key="2">
    <citation type="submission" date="2014-03" db="EMBL/GenBank/DDBJ databases">
        <title>The whipworm genome and dual-species transcriptomics of an intimate host-pathogen interaction.</title>
        <authorList>
            <person name="Foth B.J."/>
            <person name="Tsai I.J."/>
            <person name="Reid A.J."/>
            <person name="Bancroft A.J."/>
            <person name="Nichol S."/>
            <person name="Tracey A."/>
            <person name="Holroyd N."/>
            <person name="Cotton J.A."/>
            <person name="Stanley E.J."/>
            <person name="Zarowiecki M."/>
            <person name="Liu J.Z."/>
            <person name="Huckvale T."/>
            <person name="Cooper P.J."/>
            <person name="Grencis R.K."/>
            <person name="Berriman M."/>
        </authorList>
    </citation>
    <scope>NUCLEOTIDE SEQUENCE [LARGE SCALE GENOMIC DNA]</scope>
</reference>
<dbReference type="Proteomes" id="UP000030665">
    <property type="component" value="Unassembled WGS sequence"/>
</dbReference>
<protein>
    <submittedName>
        <fullName evidence="3">Uncharacterized protein</fullName>
    </submittedName>
</protein>
<keyword evidence="2" id="KW-0472">Membrane</keyword>
<dbReference type="AlphaFoldDB" id="A0A077ZEF7"/>
<gene>
    <name evidence="3" type="ORF">TTRE_0000622301</name>
</gene>
<feature type="region of interest" description="Disordered" evidence="1">
    <location>
        <begin position="1"/>
        <end position="41"/>
    </location>
</feature>
<dbReference type="OrthoDB" id="10529147at2759"/>
<feature type="transmembrane region" description="Helical" evidence="2">
    <location>
        <begin position="69"/>
        <end position="90"/>
    </location>
</feature>
<evidence type="ECO:0000313" key="3">
    <source>
        <dbReference type="EMBL" id="CDW57923.1"/>
    </source>
</evidence>
<proteinExistence type="predicted"/>
<feature type="region of interest" description="Disordered" evidence="1">
    <location>
        <begin position="106"/>
        <end position="130"/>
    </location>
</feature>
<keyword evidence="2" id="KW-1133">Transmembrane helix</keyword>
<reference evidence="3" key="1">
    <citation type="submission" date="2014-01" db="EMBL/GenBank/DDBJ databases">
        <authorList>
            <person name="Aslett M."/>
        </authorList>
    </citation>
    <scope>NUCLEOTIDE SEQUENCE</scope>
</reference>
<evidence type="ECO:0000256" key="2">
    <source>
        <dbReference type="SAM" id="Phobius"/>
    </source>
</evidence>
<sequence>MEKRKTAGGNKASAAQTPTSPKPKQAKKNPKMTRNWEDPAVEVGSTVRASAFGVQKSERTVLKNKRTRIIAIVILLFVIVLCVIAVIASASGGPKRSETVFSYTMPSEKPPMLRGLPEHDKNFTSTEEEQ</sequence>
<name>A0A077ZEF7_TRITR</name>
<evidence type="ECO:0000256" key="1">
    <source>
        <dbReference type="SAM" id="MobiDB-lite"/>
    </source>
</evidence>
<keyword evidence="4" id="KW-1185">Reference proteome</keyword>
<evidence type="ECO:0000313" key="4">
    <source>
        <dbReference type="Proteomes" id="UP000030665"/>
    </source>
</evidence>
<accession>A0A077ZEF7</accession>